<dbReference type="GO" id="GO:0046872">
    <property type="term" value="F:metal ion binding"/>
    <property type="evidence" value="ECO:0007669"/>
    <property type="project" value="UniProtKB-KW"/>
</dbReference>
<dbReference type="AlphaFoldDB" id="A0A7C2B766"/>
<proteinExistence type="predicted"/>
<dbReference type="InterPro" id="IPR006121">
    <property type="entry name" value="HMA_dom"/>
</dbReference>
<name>A0A7C2B766_THERO</name>
<evidence type="ECO:0000256" key="1">
    <source>
        <dbReference type="ARBA" id="ARBA00022723"/>
    </source>
</evidence>
<dbReference type="InterPro" id="IPR036163">
    <property type="entry name" value="HMA_dom_sf"/>
</dbReference>
<gene>
    <name evidence="3" type="ORF">ENP47_11690</name>
</gene>
<dbReference type="InterPro" id="IPR017969">
    <property type="entry name" value="Heavy-metal-associated_CS"/>
</dbReference>
<dbReference type="PROSITE" id="PS50846">
    <property type="entry name" value="HMA_2"/>
    <property type="match status" value="1"/>
</dbReference>
<dbReference type="SUPFAM" id="SSF55008">
    <property type="entry name" value="HMA, heavy metal-associated domain"/>
    <property type="match status" value="1"/>
</dbReference>
<comment type="caution">
    <text evidence="3">The sequence shown here is derived from an EMBL/GenBank/DDBJ whole genome shotgun (WGS) entry which is preliminary data.</text>
</comment>
<dbReference type="EMBL" id="DSJL01000011">
    <property type="protein sequence ID" value="HEF66239.1"/>
    <property type="molecule type" value="Genomic_DNA"/>
</dbReference>
<evidence type="ECO:0000313" key="3">
    <source>
        <dbReference type="EMBL" id="HEF66239.1"/>
    </source>
</evidence>
<evidence type="ECO:0000259" key="2">
    <source>
        <dbReference type="PROSITE" id="PS50846"/>
    </source>
</evidence>
<organism evidence="3">
    <name type="scientific">Thermomicrobium roseum</name>
    <dbReference type="NCBI Taxonomy" id="500"/>
    <lineage>
        <taxon>Bacteria</taxon>
        <taxon>Pseudomonadati</taxon>
        <taxon>Thermomicrobiota</taxon>
        <taxon>Thermomicrobia</taxon>
        <taxon>Thermomicrobiales</taxon>
        <taxon>Thermomicrobiaceae</taxon>
        <taxon>Thermomicrobium</taxon>
    </lineage>
</organism>
<dbReference type="Gene3D" id="3.30.70.100">
    <property type="match status" value="1"/>
</dbReference>
<keyword evidence="1" id="KW-0479">Metal-binding</keyword>
<reference evidence="3" key="1">
    <citation type="journal article" date="2020" name="mSystems">
        <title>Genome- and Community-Level Interaction Insights into Carbon Utilization and Element Cycling Functions of Hydrothermarchaeota in Hydrothermal Sediment.</title>
        <authorList>
            <person name="Zhou Z."/>
            <person name="Liu Y."/>
            <person name="Xu W."/>
            <person name="Pan J."/>
            <person name="Luo Z.H."/>
            <person name="Li M."/>
        </authorList>
    </citation>
    <scope>NUCLEOTIDE SEQUENCE [LARGE SCALE GENOMIC DNA]</scope>
    <source>
        <strain evidence="3">SpSt-222</strain>
    </source>
</reference>
<feature type="domain" description="HMA" evidence="2">
    <location>
        <begin position="2"/>
        <end position="67"/>
    </location>
</feature>
<accession>A0A7C2B766</accession>
<protein>
    <submittedName>
        <fullName evidence="3">Copper chaperone</fullName>
    </submittedName>
</protein>
<dbReference type="CDD" id="cd00371">
    <property type="entry name" value="HMA"/>
    <property type="match status" value="1"/>
</dbReference>
<dbReference type="Pfam" id="PF00403">
    <property type="entry name" value="HMA"/>
    <property type="match status" value="1"/>
</dbReference>
<sequence>MVTRVYTVPDVSCQHCVRAITEELRKIAGVQAVEVDLASKTVRVVTEDGVPEELVRRGIEAAGYSIAA</sequence>
<dbReference type="PROSITE" id="PS01047">
    <property type="entry name" value="HMA_1"/>
    <property type="match status" value="1"/>
</dbReference>